<dbReference type="InterPro" id="IPR000620">
    <property type="entry name" value="EamA_dom"/>
</dbReference>
<organism evidence="3 4">
    <name type="scientific">Methylobacterium nonmethylotrophicum</name>
    <dbReference type="NCBI Taxonomy" id="1141884"/>
    <lineage>
        <taxon>Bacteria</taxon>
        <taxon>Pseudomonadati</taxon>
        <taxon>Pseudomonadota</taxon>
        <taxon>Alphaproteobacteria</taxon>
        <taxon>Hyphomicrobiales</taxon>
        <taxon>Methylobacteriaceae</taxon>
        <taxon>Methylobacterium</taxon>
    </lineage>
</organism>
<feature type="transmembrane region" description="Helical" evidence="1">
    <location>
        <begin position="139"/>
        <end position="155"/>
    </location>
</feature>
<evidence type="ECO:0000313" key="4">
    <source>
        <dbReference type="Proteomes" id="UP000297535"/>
    </source>
</evidence>
<feature type="transmembrane region" description="Helical" evidence="1">
    <location>
        <begin position="113"/>
        <end position="132"/>
    </location>
</feature>
<feature type="transmembrane region" description="Helical" evidence="1">
    <location>
        <begin position="225"/>
        <end position="244"/>
    </location>
</feature>
<feature type="transmembrane region" description="Helical" evidence="1">
    <location>
        <begin position="161"/>
        <end position="183"/>
    </location>
</feature>
<keyword evidence="1" id="KW-0812">Transmembrane</keyword>
<accession>A0A4Z0NU82</accession>
<feature type="domain" description="EamA" evidence="2">
    <location>
        <begin position="18"/>
        <end position="155"/>
    </location>
</feature>
<dbReference type="PANTHER" id="PTHR22911">
    <property type="entry name" value="ACYL-MALONYL CONDENSING ENZYME-RELATED"/>
    <property type="match status" value="1"/>
</dbReference>
<feature type="domain" description="EamA" evidence="2">
    <location>
        <begin position="164"/>
        <end position="292"/>
    </location>
</feature>
<dbReference type="Proteomes" id="UP000297535">
    <property type="component" value="Unassembled WGS sequence"/>
</dbReference>
<feature type="transmembrane region" description="Helical" evidence="1">
    <location>
        <begin position="280"/>
        <end position="297"/>
    </location>
</feature>
<comment type="caution">
    <text evidence="3">The sequence shown here is derived from an EMBL/GenBank/DDBJ whole genome shotgun (WGS) entry which is preliminary data.</text>
</comment>
<keyword evidence="1" id="KW-0472">Membrane</keyword>
<gene>
    <name evidence="3" type="ORF">EU555_07570</name>
</gene>
<dbReference type="OrthoDB" id="9815809at2"/>
<feature type="transmembrane region" description="Helical" evidence="1">
    <location>
        <begin position="195"/>
        <end position="213"/>
    </location>
</feature>
<protein>
    <submittedName>
        <fullName evidence="3">DMT family transporter</fullName>
    </submittedName>
</protein>
<sequence length="305" mass="31275">MAMIRTAARPQDASTLAAIGLTILAGLLYVLGYALSKRLVTQDGLGPLQVTFLRCAVILAGGLCAASWPGGPVTGRRLLRPERAWEQRAAAAALVVSNALAVMAYALMPVTAASALGFTAPLLLTLLGGLLLRERVPPGRWLGTLLGFAGMLLIVRPGGEASLPGIAAAFGGALTYAVYQVLIRRLRDAATTLDTVLQVALVGVLLLAGPVAAEWRPVDARVAGLVLLVTLVQTAALASIAAALRRGEASRLAPWQFSGLIWAMALDALLVQVLPTPVGLVGAGLVIGGGVLSQMAGRGRSADSS</sequence>
<keyword evidence="1" id="KW-1133">Transmembrane helix</keyword>
<evidence type="ECO:0000313" key="3">
    <source>
        <dbReference type="EMBL" id="TGE00601.1"/>
    </source>
</evidence>
<feature type="transmembrane region" description="Helical" evidence="1">
    <location>
        <begin position="89"/>
        <end position="107"/>
    </location>
</feature>
<evidence type="ECO:0000259" key="2">
    <source>
        <dbReference type="Pfam" id="PF00892"/>
    </source>
</evidence>
<dbReference type="Pfam" id="PF00892">
    <property type="entry name" value="EamA"/>
    <property type="match status" value="2"/>
</dbReference>
<dbReference type="PANTHER" id="PTHR22911:SF103">
    <property type="entry name" value="BLR2811 PROTEIN"/>
    <property type="match status" value="1"/>
</dbReference>
<name>A0A4Z0NU82_9HYPH</name>
<feature type="transmembrane region" description="Helical" evidence="1">
    <location>
        <begin position="48"/>
        <end position="68"/>
    </location>
</feature>
<dbReference type="AlphaFoldDB" id="A0A4Z0NU82"/>
<feature type="transmembrane region" description="Helical" evidence="1">
    <location>
        <begin position="12"/>
        <end position="36"/>
    </location>
</feature>
<dbReference type="EMBL" id="SRLB01000005">
    <property type="protein sequence ID" value="TGE00601.1"/>
    <property type="molecule type" value="Genomic_DNA"/>
</dbReference>
<dbReference type="SUPFAM" id="SSF103481">
    <property type="entry name" value="Multidrug resistance efflux transporter EmrE"/>
    <property type="match status" value="2"/>
</dbReference>
<reference evidence="3 4" key="1">
    <citation type="submission" date="2019-04" db="EMBL/GenBank/DDBJ databases">
        <authorList>
            <person name="Feng G."/>
            <person name="Zhu H."/>
        </authorList>
    </citation>
    <scope>NUCLEOTIDE SEQUENCE [LARGE SCALE GENOMIC DNA]</scope>
    <source>
        <strain evidence="3 4">6HR-1</strain>
    </source>
</reference>
<dbReference type="InterPro" id="IPR037185">
    <property type="entry name" value="EmrE-like"/>
</dbReference>
<keyword evidence="4" id="KW-1185">Reference proteome</keyword>
<evidence type="ECO:0000256" key="1">
    <source>
        <dbReference type="SAM" id="Phobius"/>
    </source>
</evidence>
<dbReference type="GO" id="GO:0016020">
    <property type="term" value="C:membrane"/>
    <property type="evidence" value="ECO:0007669"/>
    <property type="project" value="InterPro"/>
</dbReference>
<proteinExistence type="predicted"/>